<dbReference type="AlphaFoldDB" id="A0AAC9LFC1"/>
<evidence type="ECO:0000313" key="3">
    <source>
        <dbReference type="Proteomes" id="UP000185511"/>
    </source>
</evidence>
<proteinExistence type="predicted"/>
<protein>
    <submittedName>
        <fullName evidence="2">A-factor biosynthesis repeat protein</fullName>
    </submittedName>
</protein>
<accession>A0AAC9LFC1</accession>
<dbReference type="InterPro" id="IPR005509">
    <property type="entry name" value="AfsA_hotdog_dom"/>
</dbReference>
<gene>
    <name evidence="2" type="ORF">UA74_22845</name>
</gene>
<dbReference type="EMBL" id="CP016076">
    <property type="protein sequence ID" value="APU16587.1"/>
    <property type="molecule type" value="Genomic_DNA"/>
</dbReference>
<sequence>MAESAYNPARDSAIIGDTAIPARREACVVGDRFVALTKIEEVQTVSQFVASLRRGGPVPERVLAVQGVSQFELDYLREELNKRQAAGTEIVPPVSPRLGRDIVHKQREPNVLLADLTRTGSDAYTAGLWLHADNELFGDHQTGQHVQGLVIIEAMRQMFIAVFETAYGRHNSHRDFYVVWDSIDITFQSFLFPLPASIHCEILEEDLSDESRAGYRMRMRVLQNEVCAADATVRFGGYDQSRIEAAETKRARRAVHEYLRARAAATEPVGVTS</sequence>
<feature type="domain" description="A-factor biosynthesis hotdog" evidence="1">
    <location>
        <begin position="103"/>
        <end position="235"/>
    </location>
</feature>
<reference evidence="3" key="1">
    <citation type="submission" date="2016-06" db="EMBL/GenBank/DDBJ databases">
        <title>Complete genome sequence of Actinoalloteichus fjordicus DSM 46855 (=ADI127-17), type strain of the new species Actinoalloteichus fjordicus.</title>
        <authorList>
            <person name="Ruckert C."/>
            <person name="Nouioui I."/>
            <person name="Willmese J."/>
            <person name="van Wezel G."/>
            <person name="Klenk H.-P."/>
            <person name="Kalinowski J."/>
            <person name="Zotchev S.B."/>
        </authorList>
    </citation>
    <scope>NUCLEOTIDE SEQUENCE [LARGE SCALE GENOMIC DNA]</scope>
    <source>
        <strain evidence="3">ADI127-7</strain>
    </source>
</reference>
<dbReference type="RefSeq" id="WP_075742103.1">
    <property type="nucleotide sequence ID" value="NZ_CP016076.1"/>
</dbReference>
<evidence type="ECO:0000313" key="2">
    <source>
        <dbReference type="EMBL" id="APU16587.1"/>
    </source>
</evidence>
<dbReference type="Pfam" id="PF03756">
    <property type="entry name" value="AfsA"/>
    <property type="match status" value="1"/>
</dbReference>
<name>A0AAC9LFC1_9PSEU</name>
<dbReference type="KEGG" id="acad:UA74_22845"/>
<dbReference type="Proteomes" id="UP000185511">
    <property type="component" value="Chromosome"/>
</dbReference>
<evidence type="ECO:0000259" key="1">
    <source>
        <dbReference type="Pfam" id="PF03756"/>
    </source>
</evidence>
<keyword evidence="3" id="KW-1185">Reference proteome</keyword>
<organism evidence="2 3">
    <name type="scientific">Actinoalloteichus fjordicus</name>
    <dbReference type="NCBI Taxonomy" id="1612552"/>
    <lineage>
        <taxon>Bacteria</taxon>
        <taxon>Bacillati</taxon>
        <taxon>Actinomycetota</taxon>
        <taxon>Actinomycetes</taxon>
        <taxon>Pseudonocardiales</taxon>
        <taxon>Pseudonocardiaceae</taxon>
        <taxon>Actinoalloteichus</taxon>
    </lineage>
</organism>